<dbReference type="EMBL" id="JAFIDA010000001">
    <property type="protein sequence ID" value="MBP1326699.1"/>
    <property type="molecule type" value="Genomic_DNA"/>
</dbReference>
<comment type="subunit">
    <text evidence="2">Heterodimer of an alpha and a beta subunit.</text>
</comment>
<evidence type="ECO:0000256" key="3">
    <source>
        <dbReference type="ARBA" id="ARBA00022448"/>
    </source>
</evidence>
<evidence type="ECO:0000313" key="10">
    <source>
        <dbReference type="EMBL" id="MBP1326699.1"/>
    </source>
</evidence>
<dbReference type="SUPFAM" id="SSF52402">
    <property type="entry name" value="Adenine nucleotide alpha hydrolases-like"/>
    <property type="match status" value="1"/>
</dbReference>
<keyword evidence="6" id="KW-0249">Electron transport</keyword>
<dbReference type="Gene3D" id="3.40.50.620">
    <property type="entry name" value="HUPs"/>
    <property type="match status" value="1"/>
</dbReference>
<gene>
    <name evidence="10" type="ORF">JOF28_001931</name>
</gene>
<dbReference type="SUPFAM" id="SSF52467">
    <property type="entry name" value="DHS-like NAD/FAD-binding domain"/>
    <property type="match status" value="1"/>
</dbReference>
<feature type="binding site" evidence="8">
    <location>
        <begin position="238"/>
        <end position="239"/>
    </location>
    <ligand>
        <name>FAD</name>
        <dbReference type="ChEBI" id="CHEBI:57692"/>
    </ligand>
</feature>
<feature type="binding site" evidence="8">
    <location>
        <begin position="252"/>
        <end position="256"/>
    </location>
    <ligand>
        <name>FAD</name>
        <dbReference type="ChEBI" id="CHEBI:57692"/>
    </ligand>
</feature>
<comment type="function">
    <text evidence="7">The electron transfer flavoprotein serves as a specific electron acceptor for other dehydrogenases. It transfers the electrons to the main respiratory chain via ETF-ubiquinone oxidoreductase (ETF dehydrogenase).</text>
</comment>
<keyword evidence="5 8" id="KW-0274">FAD</keyword>
<dbReference type="RefSeq" id="WP_209705566.1">
    <property type="nucleotide sequence ID" value="NZ_JAFIDA010000001.1"/>
</dbReference>
<dbReference type="InterPro" id="IPR014730">
    <property type="entry name" value="ETF_a/b_N"/>
</dbReference>
<dbReference type="AlphaFoldDB" id="A0A940T4C7"/>
<keyword evidence="4" id="KW-0285">Flavoprotein</keyword>
<name>A0A940T4C7_9MICO</name>
<feature type="domain" description="Electron transfer flavoprotein alpha/beta-subunit N-terminal" evidence="9">
    <location>
        <begin position="4"/>
        <end position="191"/>
    </location>
</feature>
<dbReference type="GO" id="GO:0033539">
    <property type="term" value="P:fatty acid beta-oxidation using acyl-CoA dehydrogenase"/>
    <property type="evidence" value="ECO:0007669"/>
    <property type="project" value="TreeGrafter"/>
</dbReference>
<dbReference type="Pfam" id="PF00766">
    <property type="entry name" value="ETF_alpha"/>
    <property type="match status" value="1"/>
</dbReference>
<dbReference type="GO" id="GO:0050660">
    <property type="term" value="F:flavin adenine dinucleotide binding"/>
    <property type="evidence" value="ECO:0007669"/>
    <property type="project" value="InterPro"/>
</dbReference>
<dbReference type="InterPro" id="IPR014731">
    <property type="entry name" value="ETF_asu_C"/>
</dbReference>
<dbReference type="PANTHER" id="PTHR43153">
    <property type="entry name" value="ELECTRON TRANSFER FLAVOPROTEIN ALPHA"/>
    <property type="match status" value="1"/>
</dbReference>
<reference evidence="10" key="1">
    <citation type="submission" date="2021-02" db="EMBL/GenBank/DDBJ databases">
        <title>Sequencing the genomes of 1000 actinobacteria strains.</title>
        <authorList>
            <person name="Klenk H.-P."/>
        </authorList>
    </citation>
    <scope>NUCLEOTIDE SEQUENCE</scope>
    <source>
        <strain evidence="10">DSM 22850</strain>
    </source>
</reference>
<dbReference type="Gene3D" id="3.40.50.1220">
    <property type="entry name" value="TPP-binding domain"/>
    <property type="match status" value="1"/>
</dbReference>
<evidence type="ECO:0000313" key="11">
    <source>
        <dbReference type="Proteomes" id="UP000675163"/>
    </source>
</evidence>
<protein>
    <submittedName>
        <fullName evidence="10">Electron transfer flavoprotein alpha subunit</fullName>
    </submittedName>
</protein>
<keyword evidence="3" id="KW-0813">Transport</keyword>
<feature type="binding site" evidence="8">
    <location>
        <begin position="269"/>
        <end position="276"/>
    </location>
    <ligand>
        <name>FAD</name>
        <dbReference type="ChEBI" id="CHEBI:57692"/>
    </ligand>
</feature>
<comment type="similarity">
    <text evidence="1">Belongs to the ETF alpha-subunit/FixB family.</text>
</comment>
<feature type="binding site" evidence="8">
    <location>
        <position position="290"/>
    </location>
    <ligand>
        <name>FAD</name>
        <dbReference type="ChEBI" id="CHEBI:57692"/>
    </ligand>
</feature>
<evidence type="ECO:0000256" key="5">
    <source>
        <dbReference type="ARBA" id="ARBA00022827"/>
    </source>
</evidence>
<dbReference type="PANTHER" id="PTHR43153:SF1">
    <property type="entry name" value="ELECTRON TRANSFER FLAVOPROTEIN SUBUNIT ALPHA, MITOCHONDRIAL"/>
    <property type="match status" value="1"/>
</dbReference>
<evidence type="ECO:0000256" key="1">
    <source>
        <dbReference type="ARBA" id="ARBA00005817"/>
    </source>
</evidence>
<dbReference type="PROSITE" id="PS00696">
    <property type="entry name" value="ETF_ALPHA"/>
    <property type="match status" value="1"/>
</dbReference>
<accession>A0A940T4C7</accession>
<evidence type="ECO:0000256" key="4">
    <source>
        <dbReference type="ARBA" id="ARBA00022630"/>
    </source>
</evidence>
<comment type="cofactor">
    <cofactor evidence="8">
        <name>FAD</name>
        <dbReference type="ChEBI" id="CHEBI:57692"/>
    </cofactor>
    <text evidence="8">Binds 1 FAD per dimer.</text>
</comment>
<evidence type="ECO:0000256" key="6">
    <source>
        <dbReference type="ARBA" id="ARBA00022982"/>
    </source>
</evidence>
<feature type="binding site" evidence="8">
    <location>
        <position position="213"/>
    </location>
    <ligand>
        <name>FAD</name>
        <dbReference type="ChEBI" id="CHEBI:57692"/>
    </ligand>
</feature>
<keyword evidence="11" id="KW-1185">Reference proteome</keyword>
<dbReference type="Proteomes" id="UP000675163">
    <property type="component" value="Unassembled WGS sequence"/>
</dbReference>
<evidence type="ECO:0000256" key="7">
    <source>
        <dbReference type="ARBA" id="ARBA00025649"/>
    </source>
</evidence>
<dbReference type="Pfam" id="PF01012">
    <property type="entry name" value="ETF"/>
    <property type="match status" value="1"/>
</dbReference>
<proteinExistence type="inferred from homology"/>
<dbReference type="InterPro" id="IPR018206">
    <property type="entry name" value="ETF_asu_C_CS"/>
</dbReference>
<dbReference type="InterPro" id="IPR014729">
    <property type="entry name" value="Rossmann-like_a/b/a_fold"/>
</dbReference>
<organism evidence="10 11">
    <name type="scientific">Leucobacter exalbidus</name>
    <dbReference type="NCBI Taxonomy" id="662960"/>
    <lineage>
        <taxon>Bacteria</taxon>
        <taxon>Bacillati</taxon>
        <taxon>Actinomycetota</taxon>
        <taxon>Actinomycetes</taxon>
        <taxon>Micrococcales</taxon>
        <taxon>Microbacteriaceae</taxon>
        <taxon>Leucobacter</taxon>
    </lineage>
</organism>
<dbReference type="PIRSF" id="PIRSF000089">
    <property type="entry name" value="Electra_flavoP_a"/>
    <property type="match status" value="1"/>
</dbReference>
<comment type="caution">
    <text evidence="10">The sequence shown here is derived from an EMBL/GenBank/DDBJ whole genome shotgun (WGS) entry which is preliminary data.</text>
</comment>
<evidence type="ECO:0000259" key="9">
    <source>
        <dbReference type="SMART" id="SM00893"/>
    </source>
</evidence>
<dbReference type="InterPro" id="IPR029035">
    <property type="entry name" value="DHS-like_NAD/FAD-binding_dom"/>
</dbReference>
<sequence length="326" mass="32748">MANILAFVETSRDGALKANAAGLLAAAAEAGTPQAVVLLPSGVDSTPVVAQLGKLGATTVYVGSLTGSGFGVSQVDAIAAAVAVSAPHAVLLPNTNDSRSLAGRLTIRLNGALAVDATGLRFDADGDEVIVEHSVFGGDYRTESAVDGGILVATVRAGAVEGQAPAIENPESVVLDAPQSAGRAAETVAVEALVAESDRPALREAGTVVSGGRGLGSKEQFALVEQLADALGAGVGASRAAVDAGYVPQSYQVGQTGITVTPQLYIALGISGAIQHRAGMQTSKFIVAINKDADAPIFEVADFGIVGDVFTVVPQLIEAINQRRAA</sequence>
<dbReference type="FunFam" id="3.40.50.1220:FF:000001">
    <property type="entry name" value="Electron transfer flavoprotein, alpha subunit"/>
    <property type="match status" value="1"/>
</dbReference>
<evidence type="ECO:0000256" key="8">
    <source>
        <dbReference type="PIRSR" id="PIRSR000089-1"/>
    </source>
</evidence>
<dbReference type="SMART" id="SM00893">
    <property type="entry name" value="ETF"/>
    <property type="match status" value="1"/>
</dbReference>
<dbReference type="InterPro" id="IPR001308">
    <property type="entry name" value="ETF_a/FixB"/>
</dbReference>
<evidence type="ECO:0000256" key="2">
    <source>
        <dbReference type="ARBA" id="ARBA00011355"/>
    </source>
</evidence>
<dbReference type="GO" id="GO:0009055">
    <property type="term" value="F:electron transfer activity"/>
    <property type="evidence" value="ECO:0007669"/>
    <property type="project" value="InterPro"/>
</dbReference>